<evidence type="ECO:0000313" key="3">
    <source>
        <dbReference type="Proteomes" id="UP000694546"/>
    </source>
</evidence>
<dbReference type="AlphaFoldDB" id="A0A8C5F8D3"/>
<dbReference type="PANTHER" id="PTHR31751:SF7">
    <property type="entry name" value="THAP-TYPE DOMAIN-CONTAINING PROTEIN"/>
    <property type="match status" value="1"/>
</dbReference>
<reference evidence="2" key="1">
    <citation type="submission" date="2025-08" db="UniProtKB">
        <authorList>
            <consortium name="Ensembl"/>
        </authorList>
    </citation>
    <scope>IDENTIFICATION</scope>
</reference>
<sequence>MEDTVHDDQDNTSDPSASDMTTFPESIKVIVVDDIIGQYASIAYHESLKQLAHYLLLPINICPVKDPQTKVECRAPGPFECTVKSRGTAAVVEWMCPYGHTVWKWASQPKLKYGMLVGDFMLATNILLSGNNFAKISLLFKFMRMGMVDTSSFFRIQDSYCVDTVKEFWSEQRASIISQLQSKGPVVALGDGRMDSPGFCAQYCTYSVMENESKQIICMVNIDKRETMRNSVIMEKEGFMQAFDTLRQDLSIAEICTDAHTQISALFNKGIYKDRGGKHTLDMWHGSKSLGKKIHAAGQQRQCTILQTWNRDICNHFWYCCKTSHNYEDFFDMWAGVLHHVTGEHVWALGACQHGPLVEDKEKDWIARNSVAHQRLTEIILDDRWLRGVHKYLHFSALRSTAELESFHNHILMYASKRFSFSPPVYAARVMLAGLDYNHHLNRPVRRTADGSIRYGKVYNKKSKKWSLYTLKQEKDYSYIKDLQSEILQKKLSGGGDAKEKNFKAY</sequence>
<reference evidence="2" key="2">
    <citation type="submission" date="2025-09" db="UniProtKB">
        <authorList>
            <consortium name="Ensembl"/>
        </authorList>
    </citation>
    <scope>IDENTIFICATION</scope>
</reference>
<evidence type="ECO:0000256" key="1">
    <source>
        <dbReference type="SAM" id="MobiDB-lite"/>
    </source>
</evidence>
<evidence type="ECO:0000313" key="2">
    <source>
        <dbReference type="Ensembl" id="ENSGMOP00000015549.2"/>
    </source>
</evidence>
<proteinExistence type="predicted"/>
<dbReference type="Proteomes" id="UP000694546">
    <property type="component" value="Chromosome 2"/>
</dbReference>
<feature type="region of interest" description="Disordered" evidence="1">
    <location>
        <begin position="1"/>
        <end position="20"/>
    </location>
</feature>
<accession>A0A8C5F8D3</accession>
<dbReference type="GeneTree" id="ENSGT00940000163969"/>
<keyword evidence="3" id="KW-1185">Reference proteome</keyword>
<dbReference type="PANTHER" id="PTHR31751">
    <property type="entry name" value="SI:CH211-108C17.2-RELATED-RELATED"/>
    <property type="match status" value="1"/>
</dbReference>
<name>A0A8C5F8D3_GADMO</name>
<dbReference type="Ensembl" id="ENSGMOT00000015945.2">
    <property type="protein sequence ID" value="ENSGMOP00000015549.2"/>
    <property type="gene ID" value="ENSGMOG00000014493.2"/>
</dbReference>
<protein>
    <submittedName>
        <fullName evidence="2">Uncharacterized protein</fullName>
    </submittedName>
</protein>
<dbReference type="OMA" id="CNHFWHC"/>
<organism evidence="2 3">
    <name type="scientific">Gadus morhua</name>
    <name type="common">Atlantic cod</name>
    <dbReference type="NCBI Taxonomy" id="8049"/>
    <lineage>
        <taxon>Eukaryota</taxon>
        <taxon>Metazoa</taxon>
        <taxon>Chordata</taxon>
        <taxon>Craniata</taxon>
        <taxon>Vertebrata</taxon>
        <taxon>Euteleostomi</taxon>
        <taxon>Actinopterygii</taxon>
        <taxon>Neopterygii</taxon>
        <taxon>Teleostei</taxon>
        <taxon>Neoteleostei</taxon>
        <taxon>Acanthomorphata</taxon>
        <taxon>Zeiogadaria</taxon>
        <taxon>Gadariae</taxon>
        <taxon>Gadiformes</taxon>
        <taxon>Gadoidei</taxon>
        <taxon>Gadidae</taxon>
        <taxon>Gadus</taxon>
    </lineage>
</organism>